<dbReference type="EC" id="5.2.1.8" evidence="10"/>
<comment type="subcellular location">
    <subcellularLocation>
        <location evidence="2">Cytoplasm</location>
    </subcellularLocation>
</comment>
<evidence type="ECO:0000259" key="12">
    <source>
        <dbReference type="PROSITE" id="PS50059"/>
    </source>
</evidence>
<dbReference type="NCBIfam" id="TIGR00115">
    <property type="entry name" value="tig"/>
    <property type="match status" value="1"/>
</dbReference>
<evidence type="ECO:0000256" key="4">
    <source>
        <dbReference type="ARBA" id="ARBA00022618"/>
    </source>
</evidence>
<evidence type="ECO:0000256" key="3">
    <source>
        <dbReference type="ARBA" id="ARBA00005464"/>
    </source>
</evidence>
<keyword evidence="6" id="KW-0143">Chaperone</keyword>
<dbReference type="EMBL" id="FMUR01000014">
    <property type="protein sequence ID" value="SCY36350.1"/>
    <property type="molecule type" value="Genomic_DNA"/>
</dbReference>
<reference evidence="14" key="1">
    <citation type="submission" date="2016-10" db="EMBL/GenBank/DDBJ databases">
        <authorList>
            <person name="Varghese N."/>
            <person name="Submissions S."/>
        </authorList>
    </citation>
    <scope>NUCLEOTIDE SEQUENCE [LARGE SCALE GENOMIC DNA]</scope>
    <source>
        <strain evidence="14">XBD2006</strain>
    </source>
</reference>
<dbReference type="SUPFAM" id="SSF109998">
    <property type="entry name" value="Triger factor/SurA peptide-binding domain-like"/>
    <property type="match status" value="1"/>
</dbReference>
<dbReference type="GO" id="GO:0051301">
    <property type="term" value="P:cell division"/>
    <property type="evidence" value="ECO:0007669"/>
    <property type="project" value="UniProtKB-KW"/>
</dbReference>
<evidence type="ECO:0000256" key="8">
    <source>
        <dbReference type="ARBA" id="ARBA00023306"/>
    </source>
</evidence>
<dbReference type="SUPFAM" id="SSF54534">
    <property type="entry name" value="FKBP-like"/>
    <property type="match status" value="1"/>
</dbReference>
<dbReference type="PIRSF" id="PIRSF003095">
    <property type="entry name" value="Trigger_factor"/>
    <property type="match status" value="1"/>
</dbReference>
<evidence type="ECO:0000256" key="6">
    <source>
        <dbReference type="ARBA" id="ARBA00023186"/>
    </source>
</evidence>
<evidence type="ECO:0000313" key="13">
    <source>
        <dbReference type="EMBL" id="SCY36350.1"/>
    </source>
</evidence>
<evidence type="ECO:0000256" key="11">
    <source>
        <dbReference type="SAM" id="SignalP"/>
    </source>
</evidence>
<comment type="similarity">
    <text evidence="3">Belongs to the FKBP-type PPIase family. Tig subfamily.</text>
</comment>
<protein>
    <recommendedName>
        <fullName evidence="10">peptidylprolyl isomerase</fullName>
        <ecNumber evidence="10">5.2.1.8</ecNumber>
    </recommendedName>
</protein>
<dbReference type="FunFam" id="3.10.50.40:FF:000001">
    <property type="entry name" value="Trigger factor"/>
    <property type="match status" value="1"/>
</dbReference>
<dbReference type="RefSeq" id="WP_074462805.1">
    <property type="nucleotide sequence ID" value="NZ_FMUR01000014.1"/>
</dbReference>
<dbReference type="InterPro" id="IPR027304">
    <property type="entry name" value="Trigger_fact/SurA_dom_sf"/>
</dbReference>
<evidence type="ECO:0000256" key="10">
    <source>
        <dbReference type="PROSITE-ProRule" id="PRU00277"/>
    </source>
</evidence>
<comment type="function">
    <text evidence="9">Involved in protein export. Acts as a chaperone by maintaining the newly synthesized protein in an open conformation. Functions as a peptidyl-prolyl cis-trans isomerase.</text>
</comment>
<keyword evidence="7 10" id="KW-0413">Isomerase</keyword>
<feature type="chain" id="PRO_5039024332" description="peptidylprolyl isomerase" evidence="11">
    <location>
        <begin position="21"/>
        <end position="402"/>
    </location>
</feature>
<gene>
    <name evidence="13" type="ORF">SAMN02910451_02328</name>
</gene>
<dbReference type="AlphaFoldDB" id="A0A1G5FBS2"/>
<dbReference type="GO" id="GO:0015031">
    <property type="term" value="P:protein transport"/>
    <property type="evidence" value="ECO:0007669"/>
    <property type="project" value="InterPro"/>
</dbReference>
<proteinExistence type="inferred from homology"/>
<dbReference type="GO" id="GO:0005737">
    <property type="term" value="C:cytoplasm"/>
    <property type="evidence" value="ECO:0007669"/>
    <property type="project" value="UniProtKB-SubCell"/>
</dbReference>
<dbReference type="GO" id="GO:0006457">
    <property type="term" value="P:protein folding"/>
    <property type="evidence" value="ECO:0007669"/>
    <property type="project" value="InterPro"/>
</dbReference>
<evidence type="ECO:0000256" key="1">
    <source>
        <dbReference type="ARBA" id="ARBA00000971"/>
    </source>
</evidence>
<evidence type="ECO:0000256" key="9">
    <source>
        <dbReference type="ARBA" id="ARBA00024849"/>
    </source>
</evidence>
<evidence type="ECO:0000313" key="14">
    <source>
        <dbReference type="Proteomes" id="UP000183047"/>
    </source>
</evidence>
<evidence type="ECO:0000256" key="5">
    <source>
        <dbReference type="ARBA" id="ARBA00023110"/>
    </source>
</evidence>
<dbReference type="Gene3D" id="1.10.3120.10">
    <property type="entry name" value="Trigger factor, C-terminal domain"/>
    <property type="match status" value="1"/>
</dbReference>
<dbReference type="OrthoDB" id="9767721at2"/>
<keyword evidence="4" id="KW-0132">Cell division</keyword>
<dbReference type="InterPro" id="IPR046357">
    <property type="entry name" value="PPIase_dom_sf"/>
</dbReference>
<dbReference type="GO" id="GO:0003755">
    <property type="term" value="F:peptidyl-prolyl cis-trans isomerase activity"/>
    <property type="evidence" value="ECO:0007669"/>
    <property type="project" value="UniProtKB-KW"/>
</dbReference>
<keyword evidence="11" id="KW-0732">Signal</keyword>
<evidence type="ECO:0000256" key="7">
    <source>
        <dbReference type="ARBA" id="ARBA00023235"/>
    </source>
</evidence>
<dbReference type="PROSITE" id="PS50059">
    <property type="entry name" value="FKBP_PPIASE"/>
    <property type="match status" value="1"/>
</dbReference>
<dbReference type="InterPro" id="IPR001179">
    <property type="entry name" value="PPIase_FKBP_dom"/>
</dbReference>
<name>A0A1G5FBS2_9FIRM</name>
<keyword evidence="14" id="KW-1185">Reference proteome</keyword>
<keyword evidence="8" id="KW-0131">Cell cycle</keyword>
<organism evidence="13 14">
    <name type="scientific">Butyrivibrio hungatei</name>
    <dbReference type="NCBI Taxonomy" id="185008"/>
    <lineage>
        <taxon>Bacteria</taxon>
        <taxon>Bacillati</taxon>
        <taxon>Bacillota</taxon>
        <taxon>Clostridia</taxon>
        <taxon>Lachnospirales</taxon>
        <taxon>Lachnospiraceae</taxon>
        <taxon>Butyrivibrio</taxon>
    </lineage>
</organism>
<feature type="domain" description="PPIase FKBP-type" evidence="12">
    <location>
        <begin position="120"/>
        <end position="204"/>
    </location>
</feature>
<evidence type="ECO:0000256" key="2">
    <source>
        <dbReference type="ARBA" id="ARBA00004496"/>
    </source>
</evidence>
<dbReference type="InterPro" id="IPR037041">
    <property type="entry name" value="Trigger_fac_C_sf"/>
</dbReference>
<dbReference type="Pfam" id="PF05698">
    <property type="entry name" value="Trigger_C"/>
    <property type="match status" value="1"/>
</dbReference>
<feature type="signal peptide" evidence="11">
    <location>
        <begin position="1"/>
        <end position="20"/>
    </location>
</feature>
<sequence>MKKNLSVLLVVAMAITSLTACGSKSEEAASDAASGGSSTEAAATAGSNDIASLQNLDKLEVKALDEINPSDYITLGEYKGLTVEVAPASVTDEDVDGYINNLIEANPAKTEITDRPIQKGDIANIDYEGKYADTGVAFEGGTAQGFDLDIGSGMFIPGFEDGLVGVNLGDTVDLDLTFPEEYGSKDLAGKKVVFTVKVNKISEKSKEPTDEWAAGLGMEGVTNLEQLKETSKKQLTEEAEATHKADVESAVIDKVIEISEYKDFPQEVLNYYLIQENQQLENYAQMYTAYGQPTTASDIVRMMMQNTAPDQSDPDAFLKNMVNEVAQQFITFAAIAKNENLAISDEDVENYLKEAFDAGSTGYSSLDELKGDVDSKTIKEGLMADKVVGFLVDNANVVEPAN</sequence>
<dbReference type="InterPro" id="IPR005215">
    <property type="entry name" value="Trig_fac"/>
</dbReference>
<dbReference type="Gene3D" id="3.10.50.40">
    <property type="match status" value="1"/>
</dbReference>
<dbReference type="Proteomes" id="UP000183047">
    <property type="component" value="Unassembled WGS sequence"/>
</dbReference>
<accession>A0A1G5FBS2</accession>
<dbReference type="PROSITE" id="PS51257">
    <property type="entry name" value="PROKAR_LIPOPROTEIN"/>
    <property type="match status" value="1"/>
</dbReference>
<comment type="catalytic activity">
    <reaction evidence="1 10">
        <text>[protein]-peptidylproline (omega=180) = [protein]-peptidylproline (omega=0)</text>
        <dbReference type="Rhea" id="RHEA:16237"/>
        <dbReference type="Rhea" id="RHEA-COMP:10747"/>
        <dbReference type="Rhea" id="RHEA-COMP:10748"/>
        <dbReference type="ChEBI" id="CHEBI:83833"/>
        <dbReference type="ChEBI" id="CHEBI:83834"/>
        <dbReference type="EC" id="5.2.1.8"/>
    </reaction>
</comment>
<dbReference type="InterPro" id="IPR008880">
    <property type="entry name" value="Trigger_fac_C"/>
</dbReference>
<keyword evidence="5 10" id="KW-0697">Rotamase</keyword>
<dbReference type="Pfam" id="PF00254">
    <property type="entry name" value="FKBP_C"/>
    <property type="match status" value="1"/>
</dbReference>